<proteinExistence type="inferred from homology"/>
<evidence type="ECO:0000313" key="11">
    <source>
        <dbReference type="EMBL" id="HIV62597.1"/>
    </source>
</evidence>
<evidence type="ECO:0000256" key="4">
    <source>
        <dbReference type="ARBA" id="ARBA00022448"/>
    </source>
</evidence>
<keyword evidence="7 10" id="KW-1133">Transmembrane helix</keyword>
<comment type="caution">
    <text evidence="11">The sequence shown here is derived from an EMBL/GenBank/DDBJ whole genome shotgun (WGS) entry which is preliminary data.</text>
</comment>
<keyword evidence="6 10" id="KW-0812">Transmembrane</keyword>
<feature type="transmembrane region" description="Helical" evidence="10">
    <location>
        <begin position="427"/>
        <end position="447"/>
    </location>
</feature>
<dbReference type="GO" id="GO:0015297">
    <property type="term" value="F:antiporter activity"/>
    <property type="evidence" value="ECO:0007669"/>
    <property type="project" value="InterPro"/>
</dbReference>
<feature type="transmembrane region" description="Helical" evidence="10">
    <location>
        <begin position="242"/>
        <end position="262"/>
    </location>
</feature>
<dbReference type="PANTHER" id="PTHR43823">
    <property type="entry name" value="SPORULATION PROTEIN YKVU"/>
    <property type="match status" value="1"/>
</dbReference>
<evidence type="ECO:0000256" key="8">
    <source>
        <dbReference type="ARBA" id="ARBA00023136"/>
    </source>
</evidence>
<evidence type="ECO:0000256" key="10">
    <source>
        <dbReference type="SAM" id="Phobius"/>
    </source>
</evidence>
<feature type="transmembrane region" description="Helical" evidence="10">
    <location>
        <begin position="14"/>
        <end position="35"/>
    </location>
</feature>
<keyword evidence="8 10" id="KW-0472">Membrane</keyword>
<evidence type="ECO:0000256" key="1">
    <source>
        <dbReference type="ARBA" id="ARBA00004651"/>
    </source>
</evidence>
<feature type="transmembrane region" description="Helical" evidence="10">
    <location>
        <begin position="194"/>
        <end position="214"/>
    </location>
</feature>
<organism evidence="11 12">
    <name type="scientific">Candidatus Butyricicoccus avistercoris</name>
    <dbReference type="NCBI Taxonomy" id="2838518"/>
    <lineage>
        <taxon>Bacteria</taxon>
        <taxon>Bacillati</taxon>
        <taxon>Bacillota</taxon>
        <taxon>Clostridia</taxon>
        <taxon>Eubacteriales</taxon>
        <taxon>Butyricicoccaceae</taxon>
        <taxon>Butyricicoccus</taxon>
    </lineage>
</organism>
<comment type="similarity">
    <text evidence="2">Belongs to the multi antimicrobial extrusion (MATE) (TC 2.A.66.1) family. MepA subfamily.</text>
</comment>
<feature type="transmembrane region" description="Helical" evidence="10">
    <location>
        <begin position="399"/>
        <end position="421"/>
    </location>
</feature>
<comment type="subcellular location">
    <subcellularLocation>
        <location evidence="1">Cell membrane</location>
        <topology evidence="1">Multi-pass membrane protein</topology>
    </subcellularLocation>
</comment>
<keyword evidence="4" id="KW-0813">Transport</keyword>
<dbReference type="PANTHER" id="PTHR43823:SF3">
    <property type="entry name" value="MULTIDRUG EXPORT PROTEIN MEPA"/>
    <property type="match status" value="1"/>
</dbReference>
<dbReference type="InterPro" id="IPR051327">
    <property type="entry name" value="MATE_MepA_subfamily"/>
</dbReference>
<feature type="transmembrane region" description="Helical" evidence="10">
    <location>
        <begin position="282"/>
        <end position="305"/>
    </location>
</feature>
<dbReference type="NCBIfam" id="TIGR00797">
    <property type="entry name" value="matE"/>
    <property type="match status" value="1"/>
</dbReference>
<protein>
    <recommendedName>
        <fullName evidence="3">Multidrug export protein MepA</fullName>
    </recommendedName>
</protein>
<reference evidence="11" key="2">
    <citation type="submission" date="2021-04" db="EMBL/GenBank/DDBJ databases">
        <authorList>
            <person name="Gilroy R."/>
        </authorList>
    </citation>
    <scope>NUCLEOTIDE SEQUENCE</scope>
    <source>
        <strain evidence="11">CHK193-4272</strain>
    </source>
</reference>
<evidence type="ECO:0000313" key="12">
    <source>
        <dbReference type="Proteomes" id="UP000886808"/>
    </source>
</evidence>
<reference evidence="11" key="1">
    <citation type="journal article" date="2021" name="PeerJ">
        <title>Extensive microbial diversity within the chicken gut microbiome revealed by metagenomics and culture.</title>
        <authorList>
            <person name="Gilroy R."/>
            <person name="Ravi A."/>
            <person name="Getino M."/>
            <person name="Pursley I."/>
            <person name="Horton D.L."/>
            <person name="Alikhan N.F."/>
            <person name="Baker D."/>
            <person name="Gharbi K."/>
            <person name="Hall N."/>
            <person name="Watson M."/>
            <person name="Adriaenssens E.M."/>
            <person name="Foster-Nyarko E."/>
            <person name="Jarju S."/>
            <person name="Secka A."/>
            <person name="Antonio M."/>
            <person name="Oren A."/>
            <person name="Chaudhuri R.R."/>
            <person name="La Ragione R."/>
            <person name="Hildebrand F."/>
            <person name="Pallen M.J."/>
        </authorList>
    </citation>
    <scope>NUCLEOTIDE SEQUENCE</scope>
    <source>
        <strain evidence="11">CHK193-4272</strain>
    </source>
</reference>
<evidence type="ECO:0000256" key="3">
    <source>
        <dbReference type="ARBA" id="ARBA00022106"/>
    </source>
</evidence>
<accession>A0A9D1PIH8</accession>
<dbReference type="InterPro" id="IPR002528">
    <property type="entry name" value="MATE_fam"/>
</dbReference>
<dbReference type="Proteomes" id="UP000886808">
    <property type="component" value="Unassembled WGS sequence"/>
</dbReference>
<feature type="transmembrane region" description="Helical" evidence="10">
    <location>
        <begin position="372"/>
        <end position="390"/>
    </location>
</feature>
<feature type="transmembrane region" description="Helical" evidence="10">
    <location>
        <begin position="55"/>
        <end position="76"/>
    </location>
</feature>
<evidence type="ECO:0000256" key="9">
    <source>
        <dbReference type="ARBA" id="ARBA00023251"/>
    </source>
</evidence>
<dbReference type="AlphaFoldDB" id="A0A9D1PIH8"/>
<evidence type="ECO:0000256" key="7">
    <source>
        <dbReference type="ARBA" id="ARBA00022989"/>
    </source>
</evidence>
<name>A0A9D1PIH8_9FIRM</name>
<keyword evidence="5" id="KW-1003">Cell membrane</keyword>
<dbReference type="InterPro" id="IPR045070">
    <property type="entry name" value="MATE_MepA-like"/>
</dbReference>
<dbReference type="Pfam" id="PF01554">
    <property type="entry name" value="MatE"/>
    <property type="match status" value="2"/>
</dbReference>
<feature type="transmembrane region" description="Helical" evidence="10">
    <location>
        <begin position="165"/>
        <end position="188"/>
    </location>
</feature>
<gene>
    <name evidence="11" type="ORF">H9746_07135</name>
</gene>
<dbReference type="InterPro" id="IPR048279">
    <property type="entry name" value="MdtK-like"/>
</dbReference>
<dbReference type="GO" id="GO:0005886">
    <property type="term" value="C:plasma membrane"/>
    <property type="evidence" value="ECO:0007669"/>
    <property type="project" value="UniProtKB-SubCell"/>
</dbReference>
<dbReference type="CDD" id="cd13143">
    <property type="entry name" value="MATE_MepA_like"/>
    <property type="match status" value="1"/>
</dbReference>
<evidence type="ECO:0000256" key="2">
    <source>
        <dbReference type="ARBA" id="ARBA00008417"/>
    </source>
</evidence>
<dbReference type="GO" id="GO:0046677">
    <property type="term" value="P:response to antibiotic"/>
    <property type="evidence" value="ECO:0007669"/>
    <property type="project" value="UniProtKB-KW"/>
</dbReference>
<keyword evidence="9" id="KW-0046">Antibiotic resistance</keyword>
<evidence type="ECO:0000256" key="6">
    <source>
        <dbReference type="ARBA" id="ARBA00022692"/>
    </source>
</evidence>
<dbReference type="EMBL" id="DXIE01000039">
    <property type="protein sequence ID" value="HIV62597.1"/>
    <property type="molecule type" value="Genomic_DNA"/>
</dbReference>
<feature type="transmembrane region" description="Helical" evidence="10">
    <location>
        <begin position="134"/>
        <end position="153"/>
    </location>
</feature>
<dbReference type="GO" id="GO:0042910">
    <property type="term" value="F:xenobiotic transmembrane transporter activity"/>
    <property type="evidence" value="ECO:0007669"/>
    <property type="project" value="InterPro"/>
</dbReference>
<evidence type="ECO:0000256" key="5">
    <source>
        <dbReference type="ARBA" id="ARBA00022475"/>
    </source>
</evidence>
<dbReference type="PIRSF" id="PIRSF006603">
    <property type="entry name" value="DinF"/>
    <property type="match status" value="1"/>
</dbReference>
<sequence>MNENPLGYEPVGKLLMQFSVPAIISCLINSIYNIVDQIFIGQGVGYQGNAATTVAFPIMVILLAFGNMTGAGSSAFAAIRLGEGNDKLAKKCLNNSFVFSFLLGVIIMVLGIIFLKPLLWLFGAKNSVIMNYSYDYTFIVLLGTPFNLVSISLSNLARTDGNPKLAMYSMLIGAGLNTILDPIYIFILNWGVKGAAIATITSQIISAIVLAYYFSRKSKKNPRHLQFEKQYFKLDFSIIKNFLSLGFSSGITQAAICIMQIVMNNSLMHYGNLSSIGGDVALSAMGIVMKISTIMTSLAIGVGMGAQPILGFNQGAKKYMRIRKTYLSAISLATALVMICWVICHMFPENIIGLFGKESAEFTDFAVNCMNIYLFGTFCAGFQIVSCGYFQSTGQPLKAAILSTLRQLSLLVPLIIILPIFFGLKGILFSAPIADIASAFIVSSFIIPEMKKLYKLEHQPVM</sequence>
<feature type="transmembrane region" description="Helical" evidence="10">
    <location>
        <begin position="326"/>
        <end position="348"/>
    </location>
</feature>
<feature type="transmembrane region" description="Helical" evidence="10">
    <location>
        <begin position="97"/>
        <end position="122"/>
    </location>
</feature>